<protein>
    <recommendedName>
        <fullName evidence="4 6">dTDP-4-dehydrorhamnose reductase</fullName>
        <ecNumber evidence="3 6">1.1.1.133</ecNumber>
    </recommendedName>
</protein>
<dbReference type="GO" id="GO:0008831">
    <property type="term" value="F:dTDP-4-dehydrorhamnose reductase activity"/>
    <property type="evidence" value="ECO:0007669"/>
    <property type="project" value="UniProtKB-EC"/>
</dbReference>
<comment type="cofactor">
    <cofactor evidence="6">
        <name>Mg(2+)</name>
        <dbReference type="ChEBI" id="CHEBI:18420"/>
    </cofactor>
    <text evidence="6">Binds 1 Mg(2+) ion per monomer.</text>
</comment>
<accession>F3L5A8</accession>
<dbReference type="CDD" id="cd05254">
    <property type="entry name" value="dTDP_HR_like_SDR_e"/>
    <property type="match status" value="1"/>
</dbReference>
<keyword evidence="6" id="KW-0521">NADP</keyword>
<comment type="caution">
    <text evidence="8">The sequence shown here is derived from an EMBL/GenBank/DDBJ whole genome shotgun (WGS) entry which is preliminary data.</text>
</comment>
<evidence type="ECO:0000256" key="2">
    <source>
        <dbReference type="ARBA" id="ARBA00010944"/>
    </source>
</evidence>
<dbReference type="Proteomes" id="UP000005615">
    <property type="component" value="Unassembled WGS sequence"/>
</dbReference>
<dbReference type="Pfam" id="PF04321">
    <property type="entry name" value="RmlD_sub_bind"/>
    <property type="match status" value="1"/>
</dbReference>
<reference evidence="8 9" key="1">
    <citation type="journal article" date="2011" name="J. Bacteriol.">
        <title>Genome sequence of strain IMCC3088, a proteorhodopsin-containing marine bacterium belonging to the OM60/NOR5 clade.</title>
        <authorList>
            <person name="Jang Y."/>
            <person name="Oh H.M."/>
            <person name="Kang I."/>
            <person name="Lee K."/>
            <person name="Yang S.J."/>
            <person name="Cho J.C."/>
        </authorList>
    </citation>
    <scope>NUCLEOTIDE SEQUENCE [LARGE SCALE GENOMIC DNA]</scope>
    <source>
        <strain evidence="8 9">IMCC3088</strain>
    </source>
</reference>
<dbReference type="Gene3D" id="3.40.50.720">
    <property type="entry name" value="NAD(P)-binding Rossmann-like Domain"/>
    <property type="match status" value="1"/>
</dbReference>
<dbReference type="FunFam" id="3.40.50.720:FF:000159">
    <property type="entry name" value="dTDP-4-dehydrorhamnose reductase"/>
    <property type="match status" value="1"/>
</dbReference>
<dbReference type="GO" id="GO:0019305">
    <property type="term" value="P:dTDP-rhamnose biosynthetic process"/>
    <property type="evidence" value="ECO:0007669"/>
    <property type="project" value="UniProtKB-UniPathway"/>
</dbReference>
<dbReference type="eggNOG" id="COG1091">
    <property type="taxonomic scope" value="Bacteria"/>
</dbReference>
<comment type="catalytic activity">
    <reaction evidence="5 6">
        <text>dTDP-beta-L-rhamnose + NADP(+) = dTDP-4-dehydro-beta-L-rhamnose + NADPH + H(+)</text>
        <dbReference type="Rhea" id="RHEA:21796"/>
        <dbReference type="ChEBI" id="CHEBI:15378"/>
        <dbReference type="ChEBI" id="CHEBI:57510"/>
        <dbReference type="ChEBI" id="CHEBI:57783"/>
        <dbReference type="ChEBI" id="CHEBI:58349"/>
        <dbReference type="ChEBI" id="CHEBI:62830"/>
        <dbReference type="EC" id="1.1.1.133"/>
    </reaction>
</comment>
<evidence type="ECO:0000259" key="7">
    <source>
        <dbReference type="Pfam" id="PF04321"/>
    </source>
</evidence>
<dbReference type="PANTHER" id="PTHR10491:SF4">
    <property type="entry name" value="METHIONINE ADENOSYLTRANSFERASE 2 SUBUNIT BETA"/>
    <property type="match status" value="1"/>
</dbReference>
<dbReference type="NCBIfam" id="TIGR01214">
    <property type="entry name" value="rmlD"/>
    <property type="match status" value="1"/>
</dbReference>
<proteinExistence type="inferred from homology"/>
<dbReference type="InterPro" id="IPR029903">
    <property type="entry name" value="RmlD-like-bd"/>
</dbReference>
<dbReference type="Gene3D" id="3.90.25.10">
    <property type="entry name" value="UDP-galactose 4-epimerase, domain 1"/>
    <property type="match status" value="1"/>
</dbReference>
<dbReference type="SUPFAM" id="SSF51735">
    <property type="entry name" value="NAD(P)-binding Rossmann-fold domains"/>
    <property type="match status" value="1"/>
</dbReference>
<dbReference type="EC" id="1.1.1.133" evidence="3 6"/>
<dbReference type="PANTHER" id="PTHR10491">
    <property type="entry name" value="DTDP-4-DEHYDRORHAMNOSE REDUCTASE"/>
    <property type="match status" value="1"/>
</dbReference>
<comment type="function">
    <text evidence="6">Catalyzes the reduction of dTDP-6-deoxy-L-lyxo-4-hexulose to yield dTDP-L-rhamnose.</text>
</comment>
<dbReference type="UniPathway" id="UPA00124"/>
<keyword evidence="6" id="KW-0560">Oxidoreductase</keyword>
<dbReference type="STRING" id="2518989.IMCC3088_39"/>
<evidence type="ECO:0000256" key="3">
    <source>
        <dbReference type="ARBA" id="ARBA00012929"/>
    </source>
</evidence>
<sequence>MLYRAVIVKILVTGSNGQVGHDFKCLAENSRHDWICFDRKGLDISDEQQVADVIARERPHVVINCAAYTAVDKAESEPDRAFAINAYGAANLAKACQAHGAALIHISTDYVFAGDTLAPYEESDPTGPTGIYGESKLAGEQAIAEYLERHIILRTAWVFGAHGNNFVKTMLRLGAERDELGVVADQWGAPTSAAGIAACCLAIAEIIDAKDCAEIPWGIYHFTGLPSTSWHGFAEKIFKDAVAIGLLDKAPKVNAISSDQFPTPAKRPSNSQLDCSKIFNCFQITPDNWEDRLLDVLKLSL</sequence>
<evidence type="ECO:0000256" key="1">
    <source>
        <dbReference type="ARBA" id="ARBA00004781"/>
    </source>
</evidence>
<comment type="similarity">
    <text evidence="2 6">Belongs to the dTDP-4-dehydrorhamnose reductase family.</text>
</comment>
<dbReference type="AlphaFoldDB" id="F3L5A8"/>
<evidence type="ECO:0000256" key="5">
    <source>
        <dbReference type="ARBA" id="ARBA00048200"/>
    </source>
</evidence>
<keyword evidence="9" id="KW-1185">Reference proteome</keyword>
<dbReference type="UniPathway" id="UPA00281"/>
<dbReference type="InterPro" id="IPR036291">
    <property type="entry name" value="NAD(P)-bd_dom_sf"/>
</dbReference>
<evidence type="ECO:0000313" key="8">
    <source>
        <dbReference type="EMBL" id="EGG28469.1"/>
    </source>
</evidence>
<evidence type="ECO:0000313" key="9">
    <source>
        <dbReference type="Proteomes" id="UP000005615"/>
    </source>
</evidence>
<dbReference type="InterPro" id="IPR005913">
    <property type="entry name" value="dTDP_dehydrorham_reduct"/>
</dbReference>
<gene>
    <name evidence="8" type="ORF">IMCC3088_39</name>
</gene>
<dbReference type="EMBL" id="AEIG01000103">
    <property type="protein sequence ID" value="EGG28469.1"/>
    <property type="molecule type" value="Genomic_DNA"/>
</dbReference>
<name>F3L5A8_9GAMM</name>
<evidence type="ECO:0000256" key="6">
    <source>
        <dbReference type="RuleBase" id="RU364082"/>
    </source>
</evidence>
<dbReference type="GO" id="GO:0009243">
    <property type="term" value="P:O antigen biosynthetic process"/>
    <property type="evidence" value="ECO:0007669"/>
    <property type="project" value="UniProtKB-UniPathway"/>
</dbReference>
<comment type="pathway">
    <text evidence="1 6">Carbohydrate biosynthesis; dTDP-L-rhamnose biosynthesis.</text>
</comment>
<feature type="domain" description="RmlD-like substrate binding" evidence="7">
    <location>
        <begin position="9"/>
        <end position="298"/>
    </location>
</feature>
<organism evidence="8 9">
    <name type="scientific">Aequoribacter fuscus</name>
    <dbReference type="NCBI Taxonomy" id="2518989"/>
    <lineage>
        <taxon>Bacteria</taxon>
        <taxon>Pseudomonadati</taxon>
        <taxon>Pseudomonadota</taxon>
        <taxon>Gammaproteobacteria</taxon>
        <taxon>Cellvibrionales</taxon>
        <taxon>Halieaceae</taxon>
        <taxon>Aequoribacter</taxon>
    </lineage>
</organism>
<evidence type="ECO:0000256" key="4">
    <source>
        <dbReference type="ARBA" id="ARBA00017099"/>
    </source>
</evidence>